<accession>A0A6A6H6E1</accession>
<dbReference type="OrthoDB" id="3533814at2759"/>
<evidence type="ECO:0000259" key="2">
    <source>
        <dbReference type="Pfam" id="PF20237"/>
    </source>
</evidence>
<name>A0A6A6H6E1_VIRVR</name>
<protein>
    <recommendedName>
        <fullName evidence="2">DUF6594 domain-containing protein</fullName>
    </recommendedName>
</protein>
<dbReference type="EMBL" id="ML991804">
    <property type="protein sequence ID" value="KAF2233664.1"/>
    <property type="molecule type" value="Genomic_DNA"/>
</dbReference>
<dbReference type="PANTHER" id="PTHR34502:SF3">
    <property type="entry name" value="DUF6594 DOMAIN-CONTAINING PROTEIN"/>
    <property type="match status" value="1"/>
</dbReference>
<gene>
    <name evidence="3" type="ORF">EV356DRAFT_503163</name>
</gene>
<feature type="domain" description="DUF6594" evidence="2">
    <location>
        <begin position="1"/>
        <end position="170"/>
    </location>
</feature>
<dbReference type="Proteomes" id="UP000800092">
    <property type="component" value="Unassembled WGS sequence"/>
</dbReference>
<organism evidence="3 4">
    <name type="scientific">Viridothelium virens</name>
    <name type="common">Speckled blister lichen</name>
    <name type="synonym">Trypethelium virens</name>
    <dbReference type="NCBI Taxonomy" id="1048519"/>
    <lineage>
        <taxon>Eukaryota</taxon>
        <taxon>Fungi</taxon>
        <taxon>Dikarya</taxon>
        <taxon>Ascomycota</taxon>
        <taxon>Pezizomycotina</taxon>
        <taxon>Dothideomycetes</taxon>
        <taxon>Dothideomycetes incertae sedis</taxon>
        <taxon>Trypetheliales</taxon>
        <taxon>Trypetheliaceae</taxon>
        <taxon>Viridothelium</taxon>
    </lineage>
</organism>
<evidence type="ECO:0000313" key="4">
    <source>
        <dbReference type="Proteomes" id="UP000800092"/>
    </source>
</evidence>
<feature type="transmembrane region" description="Helical" evidence="1">
    <location>
        <begin position="158"/>
        <end position="180"/>
    </location>
</feature>
<keyword evidence="1" id="KW-0472">Membrane</keyword>
<feature type="transmembrane region" description="Helical" evidence="1">
    <location>
        <begin position="95"/>
        <end position="116"/>
    </location>
</feature>
<dbReference type="PANTHER" id="PTHR34502">
    <property type="entry name" value="DUF6594 DOMAIN-CONTAINING PROTEIN-RELATED"/>
    <property type="match status" value="1"/>
</dbReference>
<feature type="transmembrane region" description="Helical" evidence="1">
    <location>
        <begin position="128"/>
        <end position="151"/>
    </location>
</feature>
<keyword evidence="4" id="KW-1185">Reference proteome</keyword>
<sequence>MSRPAESEYQSVRNYIQSTRPLCEGEEPRIDCKEDLVTLRRGREYAWLDVTIEHFLRLFRCRVIDYIFRSNETQRKADDDDKSPIYYTRSRIERLVLLIITMTIVALLVVPIYLLYHLTNGIQQGSHTTAVSIGTFLAFTLVFSVIMAFFTSAKRHEILGAAAAYCAVLVVFFGNAQVIVSPGPGT</sequence>
<dbReference type="Pfam" id="PF20237">
    <property type="entry name" value="DUF6594"/>
    <property type="match status" value="1"/>
</dbReference>
<evidence type="ECO:0000313" key="3">
    <source>
        <dbReference type="EMBL" id="KAF2233664.1"/>
    </source>
</evidence>
<proteinExistence type="predicted"/>
<dbReference type="AlphaFoldDB" id="A0A6A6H6E1"/>
<dbReference type="InterPro" id="IPR046529">
    <property type="entry name" value="DUF6594"/>
</dbReference>
<reference evidence="3" key="1">
    <citation type="journal article" date="2020" name="Stud. Mycol.">
        <title>101 Dothideomycetes genomes: a test case for predicting lifestyles and emergence of pathogens.</title>
        <authorList>
            <person name="Haridas S."/>
            <person name="Albert R."/>
            <person name="Binder M."/>
            <person name="Bloem J."/>
            <person name="Labutti K."/>
            <person name="Salamov A."/>
            <person name="Andreopoulos B."/>
            <person name="Baker S."/>
            <person name="Barry K."/>
            <person name="Bills G."/>
            <person name="Bluhm B."/>
            <person name="Cannon C."/>
            <person name="Castanera R."/>
            <person name="Culley D."/>
            <person name="Daum C."/>
            <person name="Ezra D."/>
            <person name="Gonzalez J."/>
            <person name="Henrissat B."/>
            <person name="Kuo A."/>
            <person name="Liang C."/>
            <person name="Lipzen A."/>
            <person name="Lutzoni F."/>
            <person name="Magnuson J."/>
            <person name="Mondo S."/>
            <person name="Nolan M."/>
            <person name="Ohm R."/>
            <person name="Pangilinan J."/>
            <person name="Park H.-J."/>
            <person name="Ramirez L."/>
            <person name="Alfaro M."/>
            <person name="Sun H."/>
            <person name="Tritt A."/>
            <person name="Yoshinaga Y."/>
            <person name="Zwiers L.-H."/>
            <person name="Turgeon B."/>
            <person name="Goodwin S."/>
            <person name="Spatafora J."/>
            <person name="Crous P."/>
            <person name="Grigoriev I."/>
        </authorList>
    </citation>
    <scope>NUCLEOTIDE SEQUENCE</scope>
    <source>
        <strain evidence="3">Tuck. ex Michener</strain>
    </source>
</reference>
<keyword evidence="1" id="KW-1133">Transmembrane helix</keyword>
<evidence type="ECO:0000256" key="1">
    <source>
        <dbReference type="SAM" id="Phobius"/>
    </source>
</evidence>
<keyword evidence="1" id="KW-0812">Transmembrane</keyword>